<feature type="domain" description="Pyridoxamine 5'-phosphate oxidase N-terminal" evidence="1">
    <location>
        <begin position="31"/>
        <end position="158"/>
    </location>
</feature>
<evidence type="ECO:0000259" key="1">
    <source>
        <dbReference type="Pfam" id="PF01243"/>
    </source>
</evidence>
<organism evidence="2 3">
    <name type="scientific">Spongiactinospora rosea</name>
    <dbReference type="NCBI Taxonomy" id="2248750"/>
    <lineage>
        <taxon>Bacteria</taxon>
        <taxon>Bacillati</taxon>
        <taxon>Actinomycetota</taxon>
        <taxon>Actinomycetes</taxon>
        <taxon>Streptosporangiales</taxon>
        <taxon>Streptosporangiaceae</taxon>
        <taxon>Spongiactinospora</taxon>
    </lineage>
</organism>
<dbReference type="Gene3D" id="2.30.110.10">
    <property type="entry name" value="Electron Transport, Fmn-binding Protein, Chain A"/>
    <property type="match status" value="1"/>
</dbReference>
<gene>
    <name evidence="2" type="ORF">DP939_43925</name>
</gene>
<proteinExistence type="predicted"/>
<dbReference type="InterPro" id="IPR012349">
    <property type="entry name" value="Split_barrel_FMN-bd"/>
</dbReference>
<dbReference type="EMBL" id="QMEY01000045">
    <property type="protein sequence ID" value="RBQ13843.1"/>
    <property type="molecule type" value="Genomic_DNA"/>
</dbReference>
<accession>A0A366LK22</accession>
<sequence length="179" mass="19420">MAGTSTGISSARGRRIARSFGGRLVTPRELLEQYVASGKVMQVATVNEAGSPQVCTVWYQPEFRPDRLRWISRHDREHSRAIAANPQVAGAIVAIPLDALGQVVQGVSFHGRARELPVQGVEDEIQAFIARWPAAAAAFEAMATGGATRLYEVAVDAWVLFDEEHFPAPGNPRQSITAE</sequence>
<comment type="caution">
    <text evidence="2">The sequence shown here is derived from an EMBL/GenBank/DDBJ whole genome shotgun (WGS) entry which is preliminary data.</text>
</comment>
<evidence type="ECO:0000313" key="3">
    <source>
        <dbReference type="Proteomes" id="UP000253303"/>
    </source>
</evidence>
<dbReference type="AlphaFoldDB" id="A0A366LK22"/>
<dbReference type="SUPFAM" id="SSF50475">
    <property type="entry name" value="FMN-binding split barrel"/>
    <property type="match status" value="1"/>
</dbReference>
<reference evidence="2 3" key="1">
    <citation type="submission" date="2018-06" db="EMBL/GenBank/DDBJ databases">
        <title>Sphaerisporangium craniellae sp. nov., isolated from a marine sponge in the South China Sea.</title>
        <authorList>
            <person name="Li L."/>
        </authorList>
    </citation>
    <scope>NUCLEOTIDE SEQUENCE [LARGE SCALE GENOMIC DNA]</scope>
    <source>
        <strain evidence="2 3">LHW63015</strain>
    </source>
</reference>
<name>A0A366LK22_9ACTN</name>
<dbReference type="Pfam" id="PF01243">
    <property type="entry name" value="PNPOx_N"/>
    <property type="match status" value="1"/>
</dbReference>
<dbReference type="OrthoDB" id="4545483at2"/>
<evidence type="ECO:0000313" key="2">
    <source>
        <dbReference type="EMBL" id="RBQ13843.1"/>
    </source>
</evidence>
<dbReference type="Proteomes" id="UP000253303">
    <property type="component" value="Unassembled WGS sequence"/>
</dbReference>
<protein>
    <submittedName>
        <fullName evidence="2">Pyridoxamine 5'-phosphate oxidase family protein</fullName>
    </submittedName>
</protein>
<dbReference type="InterPro" id="IPR011576">
    <property type="entry name" value="Pyridox_Oxase_N"/>
</dbReference>
<keyword evidence="3" id="KW-1185">Reference proteome</keyword>